<dbReference type="EMBL" id="WTVG01000002">
    <property type="protein sequence ID" value="NMG23377.1"/>
    <property type="molecule type" value="Genomic_DNA"/>
</dbReference>
<dbReference type="SFLD" id="SFLDS00019">
    <property type="entry name" value="Glutathione_Transferase_(cytos"/>
    <property type="match status" value="1"/>
</dbReference>
<evidence type="ECO:0000259" key="1">
    <source>
        <dbReference type="PROSITE" id="PS50404"/>
    </source>
</evidence>
<accession>A0ABX1PI27</accession>
<comment type="caution">
    <text evidence="2">The sequence shown here is derived from an EMBL/GenBank/DDBJ whole genome shotgun (WGS) entry which is preliminary data.</text>
</comment>
<dbReference type="PANTHER" id="PTHR44051:SF21">
    <property type="entry name" value="GLUTATHIONE S-TRANSFERASE FAMILY PROTEIN"/>
    <property type="match status" value="1"/>
</dbReference>
<dbReference type="Proteomes" id="UP000615989">
    <property type="component" value="Unassembled WGS sequence"/>
</dbReference>
<dbReference type="SFLD" id="SFLDG01150">
    <property type="entry name" value="Main.1:_Beta-like"/>
    <property type="match status" value="1"/>
</dbReference>
<evidence type="ECO:0000313" key="3">
    <source>
        <dbReference type="Proteomes" id="UP000615989"/>
    </source>
</evidence>
<dbReference type="SUPFAM" id="SSF52833">
    <property type="entry name" value="Thioredoxin-like"/>
    <property type="match status" value="1"/>
</dbReference>
<gene>
    <name evidence="2" type="ORF">GO606_01325</name>
</gene>
<proteinExistence type="predicted"/>
<dbReference type="InterPro" id="IPR004045">
    <property type="entry name" value="Glutathione_S-Trfase_N"/>
</dbReference>
<evidence type="ECO:0000313" key="2">
    <source>
        <dbReference type="EMBL" id="NMG23377.1"/>
    </source>
</evidence>
<dbReference type="InterPro" id="IPR036282">
    <property type="entry name" value="Glutathione-S-Trfase_C_sf"/>
</dbReference>
<organism evidence="2 3">
    <name type="scientific">Aromatoleum anaerobium</name>
    <dbReference type="NCBI Taxonomy" id="182180"/>
    <lineage>
        <taxon>Bacteria</taxon>
        <taxon>Pseudomonadati</taxon>
        <taxon>Pseudomonadota</taxon>
        <taxon>Betaproteobacteria</taxon>
        <taxon>Rhodocyclales</taxon>
        <taxon>Rhodocyclaceae</taxon>
        <taxon>Aromatoleum</taxon>
    </lineage>
</organism>
<dbReference type="SFLD" id="SFLDG00358">
    <property type="entry name" value="Main_(cytGST)"/>
    <property type="match status" value="1"/>
</dbReference>
<dbReference type="Pfam" id="PF02798">
    <property type="entry name" value="GST_N"/>
    <property type="match status" value="1"/>
</dbReference>
<dbReference type="InterPro" id="IPR036249">
    <property type="entry name" value="Thioredoxin-like_sf"/>
</dbReference>
<feature type="domain" description="GST N-terminal" evidence="1">
    <location>
        <begin position="1"/>
        <end position="80"/>
    </location>
</feature>
<dbReference type="PROSITE" id="PS50404">
    <property type="entry name" value="GST_NTER"/>
    <property type="match status" value="1"/>
</dbReference>
<dbReference type="InterPro" id="IPR040079">
    <property type="entry name" value="Glutathione_S-Trfase"/>
</dbReference>
<dbReference type="SUPFAM" id="SSF47616">
    <property type="entry name" value="GST C-terminal domain-like"/>
    <property type="match status" value="1"/>
</dbReference>
<protein>
    <submittedName>
        <fullName evidence="2">Glutathione S-transferase</fullName>
    </submittedName>
</protein>
<dbReference type="Gene3D" id="1.20.1050.130">
    <property type="match status" value="1"/>
</dbReference>
<name>A0ABX1PI27_9RHOO</name>
<reference evidence="2" key="1">
    <citation type="submission" date="2019-12" db="EMBL/GenBank/DDBJ databases">
        <title>Comparative genomics gives insights into the taxonomy of the Azoarcus-Aromatoleum group and reveals separate origins of nif in the plant-associated Azoarcus and non-plant-associated Aromatoleum sub-groups.</title>
        <authorList>
            <person name="Lafos M."/>
            <person name="Maluk M."/>
            <person name="Batista M."/>
            <person name="Junghare M."/>
            <person name="Carmona M."/>
            <person name="Faoro H."/>
            <person name="Cruz L.M."/>
            <person name="Battistoni F."/>
            <person name="De Souza E."/>
            <person name="Pedrosa F."/>
            <person name="Chen W.-M."/>
            <person name="Poole P.S."/>
            <person name="Dixon R.A."/>
            <person name="James E.K."/>
        </authorList>
    </citation>
    <scope>NUCLEOTIDE SEQUENCE</scope>
    <source>
        <strain evidence="2">LuFRes1</strain>
    </source>
</reference>
<dbReference type="PANTHER" id="PTHR44051">
    <property type="entry name" value="GLUTATHIONE S-TRANSFERASE-RELATED"/>
    <property type="match status" value="1"/>
</dbReference>
<dbReference type="RefSeq" id="WP_169116794.1">
    <property type="nucleotide sequence ID" value="NZ_WTVG02000040.1"/>
</dbReference>
<keyword evidence="3" id="KW-1185">Reference proteome</keyword>
<dbReference type="CDD" id="cd03046">
    <property type="entry name" value="GST_N_GTT1_like"/>
    <property type="match status" value="1"/>
</dbReference>
<sequence>MTMTLYHCLSARSFRPLWMLEELGLPYELKVLPFPPRQEAEPYLEVNPLGTIPAFFDGDTRLTESVAICQYLAARHSPRQVDVGTDEPAFGAYLNFLHFGEATLTFPLALILRYSRFEPPERRLPQAAEDYTRWFLSRLRTLEPLLEHQEYLCAGRFTAADVSVGYALLLADDIGLRDRFKPATLAYWQRLQARDGFRRALAAQQRAALEQGVAPQPVAQSSGPF</sequence>